<reference evidence="2" key="2">
    <citation type="journal article" date="2019" name="IMA Fungus">
        <title>Genome sequencing and comparison of five Tilletia species to identify candidate genes for the detection of regulated species infecting wheat.</title>
        <authorList>
            <person name="Nguyen H.D.T."/>
            <person name="Sultana T."/>
            <person name="Kesanakurti P."/>
            <person name="Hambleton S."/>
        </authorList>
    </citation>
    <scope>NUCLEOTIDE SEQUENCE</scope>
    <source>
        <strain evidence="2">DAOMC 236422</strain>
    </source>
</reference>
<accession>A0A8X7N5Y6</accession>
<dbReference type="AlphaFoldDB" id="A0A8X7N5Y6"/>
<gene>
    <name evidence="2" type="ORF">A4X09_0g5633</name>
</gene>
<organism evidence="2 3">
    <name type="scientific">Tilletia walkeri</name>
    <dbReference type="NCBI Taxonomy" id="117179"/>
    <lineage>
        <taxon>Eukaryota</taxon>
        <taxon>Fungi</taxon>
        <taxon>Dikarya</taxon>
        <taxon>Basidiomycota</taxon>
        <taxon>Ustilaginomycotina</taxon>
        <taxon>Exobasidiomycetes</taxon>
        <taxon>Tilletiales</taxon>
        <taxon>Tilletiaceae</taxon>
        <taxon>Tilletia</taxon>
    </lineage>
</organism>
<name>A0A8X7N5Y6_9BASI</name>
<evidence type="ECO:0000313" key="3">
    <source>
        <dbReference type="Proteomes" id="UP000078113"/>
    </source>
</evidence>
<feature type="region of interest" description="Disordered" evidence="1">
    <location>
        <begin position="445"/>
        <end position="476"/>
    </location>
</feature>
<reference evidence="2" key="1">
    <citation type="submission" date="2016-04" db="EMBL/GenBank/DDBJ databases">
        <authorList>
            <person name="Nguyen H.D."/>
            <person name="Samba Siva P."/>
            <person name="Cullis J."/>
            <person name="Levesque C.A."/>
            <person name="Hambleton S."/>
        </authorList>
    </citation>
    <scope>NUCLEOTIDE SEQUENCE</scope>
    <source>
        <strain evidence="2">DAOMC 236422</strain>
    </source>
</reference>
<evidence type="ECO:0000313" key="2">
    <source>
        <dbReference type="EMBL" id="KAE8266709.1"/>
    </source>
</evidence>
<proteinExistence type="predicted"/>
<evidence type="ECO:0000256" key="1">
    <source>
        <dbReference type="SAM" id="MobiDB-lite"/>
    </source>
</evidence>
<protein>
    <submittedName>
        <fullName evidence="2">Uncharacterized protein</fullName>
    </submittedName>
</protein>
<keyword evidence="3" id="KW-1185">Reference proteome</keyword>
<comment type="caution">
    <text evidence="2">The sequence shown here is derived from an EMBL/GenBank/DDBJ whole genome shotgun (WGS) entry which is preliminary data.</text>
</comment>
<dbReference type="Proteomes" id="UP000078113">
    <property type="component" value="Unassembled WGS sequence"/>
</dbReference>
<dbReference type="EMBL" id="LWDG02000303">
    <property type="protein sequence ID" value="KAE8266709.1"/>
    <property type="molecule type" value="Genomic_DNA"/>
</dbReference>
<sequence length="476" mass="52800">MSCHPDIPSGTQLSSEDKLISIHTHLRSYEWSITDLLDAYLTSSHPDVRRSVSQWTRSDTSRQYGPALVTRRIFEAAGAASTGALKRLTSLTILLLRPALDKEVIAAKSDDSFRSIVHLEGEDGFRANRFNELSSGFQNTLPLLLQMASLLAGATTFSSRTSPVEPIVPASVNSSINPTFVDLDQDSEAPFTIAQRISVVIAALSLRAHGERMNRLQSMVGIFLLFQQAPASVHCMLQFLGISISRQRAIDLLRDFNRRALVRARSLTAEPDRVKVLLFDNVDLYLRTFQQNVLQSNNLLNLTMRTLLVLPESFRQSDVSVEQLEPLRRSRHLTMDQIVNSDSGNFMDRLCRIQITETLLILMQRKSKSPSKRKVLDLVRDHLKSLRAEHKMDCLLAEATTTVPLPLLVVNEGSAEGVAELLEDSALLLGVLEVPSLPTDLDVAERASVEPSETGDPGSVRAPLDSALSRDEEDPM</sequence>